<feature type="signal peptide" evidence="1">
    <location>
        <begin position="1"/>
        <end position="20"/>
    </location>
</feature>
<evidence type="ECO:0000256" key="1">
    <source>
        <dbReference type="SAM" id="SignalP"/>
    </source>
</evidence>
<gene>
    <name evidence="2" type="ORF">C2E25_13750</name>
</gene>
<comment type="caution">
    <text evidence="2">The sequence shown here is derived from an EMBL/GenBank/DDBJ whole genome shotgun (WGS) entry which is preliminary data.</text>
</comment>
<dbReference type="RefSeq" id="WP_103116304.1">
    <property type="nucleotide sequence ID" value="NZ_PPFX01000037.1"/>
</dbReference>
<keyword evidence="1" id="KW-0732">Signal</keyword>
<dbReference type="Proteomes" id="UP000236340">
    <property type="component" value="Unassembled WGS sequence"/>
</dbReference>
<evidence type="ECO:0000313" key="2">
    <source>
        <dbReference type="EMBL" id="PNU19205.1"/>
    </source>
</evidence>
<feature type="chain" id="PRO_5014380865" evidence="1">
    <location>
        <begin position="21"/>
        <end position="129"/>
    </location>
</feature>
<accession>A0A2K2H7B7</accession>
<dbReference type="OrthoDB" id="9903641at2"/>
<dbReference type="AlphaFoldDB" id="A0A2K2H7B7"/>
<name>A0A2K2H7B7_9BACT</name>
<evidence type="ECO:0000313" key="3">
    <source>
        <dbReference type="Proteomes" id="UP000236340"/>
    </source>
</evidence>
<sequence>MKKIIVISAVLVFLAPSCFAAVSSNATGTLDLANNTGLSLYGDPTTATSSTALIGKTSTGVGVAWNTATGGYALMTQHKSGTKAYGSSYDSTAIYVTTGVADPGTAAYNSGALNGTDTSDFSGTGWKTM</sequence>
<proteinExistence type="predicted"/>
<reference evidence="2 3" key="1">
    <citation type="journal article" date="2018" name="Genome Announc.">
        <title>Genome Sequence of Geothermobacter sp. HR-1 Iron Reducer from the Loihi Seamount.</title>
        <authorList>
            <person name="Smith H."/>
            <person name="Abuyen K."/>
            <person name="Tremblay J."/>
            <person name="Savalia P."/>
            <person name="Perez-Rodriguez I."/>
            <person name="Emerson D."/>
            <person name="Tully B."/>
            <person name="Amend J."/>
        </authorList>
    </citation>
    <scope>NUCLEOTIDE SEQUENCE [LARGE SCALE GENOMIC DNA]</scope>
    <source>
        <strain evidence="2 3">HR-1</strain>
    </source>
</reference>
<protein>
    <submittedName>
        <fullName evidence="2">Uncharacterized protein</fullName>
    </submittedName>
</protein>
<dbReference type="EMBL" id="PPFX01000037">
    <property type="protein sequence ID" value="PNU19205.1"/>
    <property type="molecule type" value="Genomic_DNA"/>
</dbReference>
<organism evidence="2 3">
    <name type="scientific">Geothermobacter hydrogeniphilus</name>
    <dbReference type="NCBI Taxonomy" id="1969733"/>
    <lineage>
        <taxon>Bacteria</taxon>
        <taxon>Pseudomonadati</taxon>
        <taxon>Thermodesulfobacteriota</taxon>
        <taxon>Desulfuromonadia</taxon>
        <taxon>Desulfuromonadales</taxon>
        <taxon>Geothermobacteraceae</taxon>
        <taxon>Geothermobacter</taxon>
    </lineage>
</organism>